<dbReference type="InterPro" id="IPR025962">
    <property type="entry name" value="SdpI/YhfL"/>
</dbReference>
<sequence>MKQPRSLLDRTLVITTLVCLLPLVFSALVYAELPDRVAIHFNAAGEPDNFASKAFAAFGLPLLLTLLNVVLQVALKADPKRDPKERIYHISRWLIASLNLFLTPLTLLIALGKPIEVQRVVPMAVSILLLIIGNYLPKCKQNYTIGIKIPWTLASEYNWRKTHRFSGWLWTVVSIAFILGLLLNLDAAPLFIIGIPILVIVPAIYSFILYRTEQTSDTV</sequence>
<evidence type="ECO:0000256" key="1">
    <source>
        <dbReference type="SAM" id="Phobius"/>
    </source>
</evidence>
<keyword evidence="1" id="KW-1133">Transmembrane helix</keyword>
<dbReference type="InterPro" id="IPR012867">
    <property type="entry name" value="DUF1648"/>
</dbReference>
<dbReference type="AlphaFoldDB" id="A0A644WEY2"/>
<reference evidence="3" key="1">
    <citation type="submission" date="2019-08" db="EMBL/GenBank/DDBJ databases">
        <authorList>
            <person name="Kucharzyk K."/>
            <person name="Murdoch R.W."/>
            <person name="Higgins S."/>
            <person name="Loffler F."/>
        </authorList>
    </citation>
    <scope>NUCLEOTIDE SEQUENCE</scope>
</reference>
<gene>
    <name evidence="3" type="ORF">SDC9_48568</name>
</gene>
<feature type="transmembrane region" description="Helical" evidence="1">
    <location>
        <begin position="117"/>
        <end position="136"/>
    </location>
</feature>
<organism evidence="3">
    <name type="scientific">bioreactor metagenome</name>
    <dbReference type="NCBI Taxonomy" id="1076179"/>
    <lineage>
        <taxon>unclassified sequences</taxon>
        <taxon>metagenomes</taxon>
        <taxon>ecological metagenomes</taxon>
    </lineage>
</organism>
<dbReference type="Pfam" id="PF13630">
    <property type="entry name" value="SdpI"/>
    <property type="match status" value="1"/>
</dbReference>
<dbReference type="PANTHER" id="PTHR37810">
    <property type="entry name" value="IMMUNITY PROTEIN SDPI"/>
    <property type="match status" value="1"/>
</dbReference>
<proteinExistence type="predicted"/>
<feature type="transmembrane region" description="Helical" evidence="1">
    <location>
        <begin position="87"/>
        <end position="111"/>
    </location>
</feature>
<evidence type="ECO:0000259" key="2">
    <source>
        <dbReference type="Pfam" id="PF07853"/>
    </source>
</evidence>
<protein>
    <recommendedName>
        <fullName evidence="2">DUF1648 domain-containing protein</fullName>
    </recommendedName>
</protein>
<name>A0A644WEY2_9ZZZZ</name>
<dbReference type="GO" id="GO:0009636">
    <property type="term" value="P:response to toxic substance"/>
    <property type="evidence" value="ECO:0007669"/>
    <property type="project" value="TreeGrafter"/>
</dbReference>
<keyword evidence="1" id="KW-0472">Membrane</keyword>
<comment type="caution">
    <text evidence="3">The sequence shown here is derived from an EMBL/GenBank/DDBJ whole genome shotgun (WGS) entry which is preliminary data.</text>
</comment>
<keyword evidence="1" id="KW-0812">Transmembrane</keyword>
<dbReference type="Pfam" id="PF07853">
    <property type="entry name" value="DUF1648"/>
    <property type="match status" value="1"/>
</dbReference>
<dbReference type="EMBL" id="VSSQ01000860">
    <property type="protein sequence ID" value="MPM02322.1"/>
    <property type="molecule type" value="Genomic_DNA"/>
</dbReference>
<accession>A0A644WEY2</accession>
<evidence type="ECO:0000313" key="3">
    <source>
        <dbReference type="EMBL" id="MPM02322.1"/>
    </source>
</evidence>
<feature type="transmembrane region" description="Helical" evidence="1">
    <location>
        <begin position="55"/>
        <end position="75"/>
    </location>
</feature>
<dbReference type="PIRSF" id="PIRSF038959">
    <property type="entry name" value="SdpI"/>
    <property type="match status" value="1"/>
</dbReference>
<dbReference type="InterPro" id="IPR026272">
    <property type="entry name" value="SdpI"/>
</dbReference>
<feature type="transmembrane region" description="Helical" evidence="1">
    <location>
        <begin position="191"/>
        <end position="210"/>
    </location>
</feature>
<feature type="domain" description="DUF1648" evidence="2">
    <location>
        <begin position="17"/>
        <end position="64"/>
    </location>
</feature>
<dbReference type="PANTHER" id="PTHR37810:SF5">
    <property type="entry name" value="IMMUNITY PROTEIN SDPI"/>
    <property type="match status" value="1"/>
</dbReference>
<feature type="transmembrane region" description="Helical" evidence="1">
    <location>
        <begin position="167"/>
        <end position="185"/>
    </location>
</feature>